<proteinExistence type="predicted"/>
<keyword evidence="2" id="KW-1185">Reference proteome</keyword>
<name>A0ACC2LYX7_PERAE</name>
<reference evidence="1 2" key="1">
    <citation type="journal article" date="2022" name="Hortic Res">
        <title>A haplotype resolved chromosomal level avocado genome allows analysis of novel avocado genes.</title>
        <authorList>
            <person name="Nath O."/>
            <person name="Fletcher S.J."/>
            <person name="Hayward A."/>
            <person name="Shaw L.M."/>
            <person name="Masouleh A.K."/>
            <person name="Furtado A."/>
            <person name="Henry R.J."/>
            <person name="Mitter N."/>
        </authorList>
    </citation>
    <scope>NUCLEOTIDE SEQUENCE [LARGE SCALE GENOMIC DNA]</scope>
    <source>
        <strain evidence="2">cv. Hass</strain>
    </source>
</reference>
<dbReference type="Proteomes" id="UP001234297">
    <property type="component" value="Chromosome 3"/>
</dbReference>
<evidence type="ECO:0000313" key="1">
    <source>
        <dbReference type="EMBL" id="KAJ8638413.1"/>
    </source>
</evidence>
<dbReference type="EMBL" id="CM056811">
    <property type="protein sequence ID" value="KAJ8638413.1"/>
    <property type="molecule type" value="Genomic_DNA"/>
</dbReference>
<comment type="caution">
    <text evidence="1">The sequence shown here is derived from an EMBL/GenBank/DDBJ whole genome shotgun (WGS) entry which is preliminary data.</text>
</comment>
<evidence type="ECO:0000313" key="2">
    <source>
        <dbReference type="Proteomes" id="UP001234297"/>
    </source>
</evidence>
<protein>
    <submittedName>
        <fullName evidence="1">Uncharacterized protein</fullName>
    </submittedName>
</protein>
<sequence length="509" mass="55894">MGAIIPLSFSILLLLAVSNPTLASKDCDFPAIFNLGASNSDTGGLSASFTPVPWPYGISYFHMQGGRYSDGRLIIDFIANSLGLPFIHPYLDSIRANFSHGANFATAGSTIRRPNTTIFQSGLSPFSLDVQLGQFNQFKKRSQWAYNREGVFTELLPKGDFFSRALYTFDIGQNDITADYYLNMTAAQVSATLTAILDKFAAVLKDVYEQGGRSFWIHNTGPLGCLAFVLDPRNFTKDQLDQVGCAIPLNELAQNFNKRLNQTVVQLRKDLPLAAFTYVDVYSAKYNLFKQPEKYGFEHPLMVCCGTGGKYNFNGNARCGDFIVVNGIETIVGACKDPSARINWDGVHYTDAANEWVFKQIADGAFSNPPIPLRMACHKEINHSTPAIRRHLRLVQPRACEPSPISPPSPISLTHPSPSPLSAENPRSPSLSIPPSPSLSPLRRAAPAEHQPRRTLHIPHLCTSLVSFGISLTLTVSLASTSSPSLSRSRTHTLREIPEESEAQTVTLK</sequence>
<accession>A0ACC2LYX7</accession>
<gene>
    <name evidence="1" type="ORF">MRB53_012680</name>
</gene>
<organism evidence="1 2">
    <name type="scientific">Persea americana</name>
    <name type="common">Avocado</name>
    <dbReference type="NCBI Taxonomy" id="3435"/>
    <lineage>
        <taxon>Eukaryota</taxon>
        <taxon>Viridiplantae</taxon>
        <taxon>Streptophyta</taxon>
        <taxon>Embryophyta</taxon>
        <taxon>Tracheophyta</taxon>
        <taxon>Spermatophyta</taxon>
        <taxon>Magnoliopsida</taxon>
        <taxon>Magnoliidae</taxon>
        <taxon>Laurales</taxon>
        <taxon>Lauraceae</taxon>
        <taxon>Persea</taxon>
    </lineage>
</organism>